<comment type="function">
    <text evidence="11">Plays a role in repairing double-strand DNA breaks, probably involving stabilizing or processing branched DNA or blocked replication forks.</text>
</comment>
<reference evidence="15" key="1">
    <citation type="submission" date="2022-10" db="EMBL/GenBank/DDBJ databases">
        <title>Host association and intracellularity evolved multiple times independently in the Rickettsiales.</title>
        <authorList>
            <person name="Castelli M."/>
            <person name="Nardi T."/>
            <person name="Gammuto L."/>
            <person name="Bellinzona G."/>
            <person name="Sabaneyeva E."/>
            <person name="Potekhin A."/>
            <person name="Serra V."/>
            <person name="Petroni G."/>
            <person name="Sassera D."/>
        </authorList>
    </citation>
    <scope>NUCLEOTIDE SEQUENCE [LARGE SCALE GENOMIC DNA]</scope>
    <source>
        <strain evidence="15">US_Bl 11III1</strain>
    </source>
</reference>
<keyword evidence="6 13" id="KW-0862">Zinc</keyword>
<dbReference type="PANTHER" id="PTHR32472">
    <property type="entry name" value="DNA REPAIR PROTEIN RADA"/>
    <property type="match status" value="1"/>
</dbReference>
<evidence type="ECO:0000256" key="5">
    <source>
        <dbReference type="ARBA" id="ARBA00022801"/>
    </source>
</evidence>
<keyword evidence="3 11" id="KW-0227">DNA damage</keyword>
<evidence type="ECO:0000313" key="16">
    <source>
        <dbReference type="Proteomes" id="UP001325140"/>
    </source>
</evidence>
<dbReference type="Pfam" id="PF18073">
    <property type="entry name" value="Zn_ribbon_LapB"/>
    <property type="match status" value="1"/>
</dbReference>
<evidence type="ECO:0000256" key="8">
    <source>
        <dbReference type="ARBA" id="ARBA00023016"/>
    </source>
</evidence>
<evidence type="ECO:0000256" key="10">
    <source>
        <dbReference type="ARBA" id="ARBA00023204"/>
    </source>
</evidence>
<dbReference type="NCBIfam" id="TIGR00416">
    <property type="entry name" value="sms"/>
    <property type="match status" value="1"/>
</dbReference>
<evidence type="ECO:0000256" key="9">
    <source>
        <dbReference type="ARBA" id="ARBA00023125"/>
    </source>
</evidence>
<feature type="binding site" evidence="11">
    <location>
        <begin position="100"/>
        <end position="107"/>
    </location>
    <ligand>
        <name>ATP</name>
        <dbReference type="ChEBI" id="CHEBI:30616"/>
    </ligand>
</feature>
<keyword evidence="16" id="KW-1185">Reference proteome</keyword>
<feature type="short sequence motif" description="RadA KNRFG motif" evidence="11">
    <location>
        <begin position="258"/>
        <end position="262"/>
    </location>
</feature>
<gene>
    <name evidence="11" type="primary">radA</name>
    <name evidence="15" type="ORF">Fokcrypt_00302</name>
</gene>
<evidence type="ECO:0000256" key="6">
    <source>
        <dbReference type="ARBA" id="ARBA00022833"/>
    </source>
</evidence>
<dbReference type="Proteomes" id="UP001325140">
    <property type="component" value="Chromosome"/>
</dbReference>
<organism evidence="15 16">
    <name type="scientific">Candidatus Fokinia crypta</name>
    <dbReference type="NCBI Taxonomy" id="1920990"/>
    <lineage>
        <taxon>Bacteria</taxon>
        <taxon>Pseudomonadati</taxon>
        <taxon>Pseudomonadota</taxon>
        <taxon>Alphaproteobacteria</taxon>
        <taxon>Rickettsiales</taxon>
        <taxon>Candidatus Midichloriaceae</taxon>
        <taxon>Candidatus Fokinia</taxon>
    </lineage>
</organism>
<dbReference type="InterPro" id="IPR004504">
    <property type="entry name" value="DNA_repair_RadA"/>
</dbReference>
<feature type="domain" description="RecA family profile 1" evidence="14">
    <location>
        <begin position="71"/>
        <end position="221"/>
    </location>
</feature>
<dbReference type="InterPro" id="IPR027417">
    <property type="entry name" value="P-loop_NTPase"/>
</dbReference>
<keyword evidence="5" id="KW-0378">Hydrolase</keyword>
<evidence type="ECO:0000256" key="7">
    <source>
        <dbReference type="ARBA" id="ARBA00022840"/>
    </source>
</evidence>
<evidence type="ECO:0000256" key="3">
    <source>
        <dbReference type="ARBA" id="ARBA00022763"/>
    </source>
</evidence>
<protein>
    <recommendedName>
        <fullName evidence="11 12">DNA repair protein RadA</fullName>
    </recommendedName>
</protein>
<evidence type="ECO:0000256" key="12">
    <source>
        <dbReference type="NCBIfam" id="TIGR00416"/>
    </source>
</evidence>
<feature type="region of interest" description="Lon-protease-like" evidence="11">
    <location>
        <begin position="358"/>
        <end position="479"/>
    </location>
</feature>
<evidence type="ECO:0000256" key="2">
    <source>
        <dbReference type="ARBA" id="ARBA00022741"/>
    </source>
</evidence>
<dbReference type="HAMAP" id="MF_01498">
    <property type="entry name" value="RadA_bact"/>
    <property type="match status" value="1"/>
</dbReference>
<keyword evidence="4 13" id="KW-0863">Zinc-finger</keyword>
<sequence>MSKNKVTYICQTCGTQYAKWIGKCDGCGSWNTILEELTDFNISGLHQNFSKKDILEKVIPINELTSSESELLSRYDTGFEELNRVLGGGIVAQSTILLSGEPGIGKSTLLMQLCNNLALKGIQSIYISAEESLNQLKIRAQRLQITGSDIKILTTTSLLEIIATVNNNKKNCVLIVDSIQTIYLEEIGATPGSMSQVKACAFELIKLAKQLSNVVIIVGHVTKDGQIAGPKLLEHMVDVVLSFEGENIKQHRIIRSIKNRYGATNDIGIFTMSNGGLMEVSNPSELFVTQQYDGGVAGSCITAFHEGSRSIIVEIQALTSQSFFTNPRRLSIGWDSPRLGMIIAILNSRIGIKLMDKEVYLNVVGGLRINETGIDLAVAVALLSAHYGILVTRDTIFIGEIGLLGELRPISYIDNRLNEASKLGFKKAIIPKENLANVAKSELRTSIEVEGFSNLKQVFHKIKTEFTSEPRRTSTEHRK</sequence>
<comment type="domain">
    <text evidence="11">The middle region has homology to RecA with ATPase motifs including the RadA KNRFG motif, while the C-terminus is homologous to Lon protease.</text>
</comment>
<evidence type="ECO:0000256" key="1">
    <source>
        <dbReference type="ARBA" id="ARBA00022723"/>
    </source>
</evidence>
<keyword evidence="9 11" id="KW-0238">DNA-binding</keyword>
<evidence type="ECO:0000256" key="4">
    <source>
        <dbReference type="ARBA" id="ARBA00022771"/>
    </source>
</evidence>
<comment type="function">
    <text evidence="13">DNA-dependent ATPase involved in processing of recombination intermediates, plays a role in repairing DNA breaks. Stimulates the branch migration of RecA-mediated strand transfer reactions, allowing the 3' invading strand to extend heteroduplex DNA faster. Binds ssDNA in the presence of ADP but not other nucleotides, has ATPase activity that is stimulated by ssDNA and various branched DNA structures, but inhibited by SSB. Does not have RecA's homology-searching function.</text>
</comment>
<dbReference type="SMART" id="SM00382">
    <property type="entry name" value="AAA"/>
    <property type="match status" value="1"/>
</dbReference>
<proteinExistence type="inferred from homology"/>
<keyword evidence="2 11" id="KW-0547">Nucleotide-binding</keyword>
<keyword evidence="10 11" id="KW-0234">DNA repair</keyword>
<accession>A0ABZ0URZ0</accession>
<dbReference type="InterPro" id="IPR003593">
    <property type="entry name" value="AAA+_ATPase"/>
</dbReference>
<dbReference type="InterPro" id="IPR041166">
    <property type="entry name" value="Rubredoxin_2"/>
</dbReference>
<comment type="similarity">
    <text evidence="11 13">Belongs to the RecA family. RadA subfamily.</text>
</comment>
<dbReference type="PRINTS" id="PR01874">
    <property type="entry name" value="DNAREPAIRADA"/>
</dbReference>
<dbReference type="InterPro" id="IPR014774">
    <property type="entry name" value="KaiC-like_dom"/>
</dbReference>
<evidence type="ECO:0000313" key="15">
    <source>
        <dbReference type="EMBL" id="WPX97784.1"/>
    </source>
</evidence>
<dbReference type="Pfam" id="PF06745">
    <property type="entry name" value="ATPase"/>
    <property type="match status" value="1"/>
</dbReference>
<dbReference type="SUPFAM" id="SSF54211">
    <property type="entry name" value="Ribosomal protein S5 domain 2-like"/>
    <property type="match status" value="1"/>
</dbReference>
<dbReference type="InterPro" id="IPR014721">
    <property type="entry name" value="Ribsml_uS5_D2-typ_fold_subgr"/>
</dbReference>
<dbReference type="Gene3D" id="3.30.230.10">
    <property type="match status" value="1"/>
</dbReference>
<evidence type="ECO:0000256" key="11">
    <source>
        <dbReference type="HAMAP-Rule" id="MF_01498"/>
    </source>
</evidence>
<dbReference type="SUPFAM" id="SSF52540">
    <property type="entry name" value="P-loop containing nucleoside triphosphate hydrolases"/>
    <property type="match status" value="1"/>
</dbReference>
<dbReference type="RefSeq" id="WP_323722435.1">
    <property type="nucleotide sequence ID" value="NZ_CP110343.1"/>
</dbReference>
<dbReference type="Pfam" id="PF13541">
    <property type="entry name" value="ChlI"/>
    <property type="match status" value="1"/>
</dbReference>
<keyword evidence="8 11" id="KW-0346">Stress response</keyword>
<keyword evidence="7 11" id="KW-0067">ATP-binding</keyword>
<dbReference type="EMBL" id="CP110343">
    <property type="protein sequence ID" value="WPX97784.1"/>
    <property type="molecule type" value="Genomic_DNA"/>
</dbReference>
<dbReference type="PANTHER" id="PTHR32472:SF10">
    <property type="entry name" value="DNA REPAIR PROTEIN RADA-LIKE PROTEIN"/>
    <property type="match status" value="1"/>
</dbReference>
<evidence type="ECO:0000256" key="13">
    <source>
        <dbReference type="RuleBase" id="RU003555"/>
    </source>
</evidence>
<keyword evidence="1 11" id="KW-0479">Metal-binding</keyword>
<dbReference type="Gene3D" id="3.40.50.300">
    <property type="entry name" value="P-loop containing nucleotide triphosphate hydrolases"/>
    <property type="match status" value="1"/>
</dbReference>
<evidence type="ECO:0000259" key="14">
    <source>
        <dbReference type="PROSITE" id="PS50162"/>
    </source>
</evidence>
<dbReference type="InterPro" id="IPR020588">
    <property type="entry name" value="RecA_ATP-bd"/>
</dbReference>
<dbReference type="InterPro" id="IPR020568">
    <property type="entry name" value="Ribosomal_Su5_D2-typ_SF"/>
</dbReference>
<dbReference type="PROSITE" id="PS50162">
    <property type="entry name" value="RECA_2"/>
    <property type="match status" value="1"/>
</dbReference>
<name>A0ABZ0URZ0_9RICK</name>